<comment type="caution">
    <text evidence="1">The sequence shown here is derived from an EMBL/GenBank/DDBJ whole genome shotgun (WGS) entry which is preliminary data.</text>
</comment>
<name>A0A2W7IPJ1_9FLAO</name>
<keyword evidence="2" id="KW-1185">Reference proteome</keyword>
<proteinExistence type="predicted"/>
<evidence type="ECO:0000313" key="1">
    <source>
        <dbReference type="EMBL" id="PZW40563.1"/>
    </source>
</evidence>
<dbReference type="EMBL" id="QKYV01000004">
    <property type="protein sequence ID" value="PZW40563.1"/>
    <property type="molecule type" value="Genomic_DNA"/>
</dbReference>
<gene>
    <name evidence="1" type="ORF">LX95_01627</name>
</gene>
<evidence type="ECO:0000313" key="2">
    <source>
        <dbReference type="Proteomes" id="UP000249542"/>
    </source>
</evidence>
<accession>A0A2W7IPJ1</accession>
<protein>
    <submittedName>
        <fullName evidence="1">Uncharacterized protein</fullName>
    </submittedName>
</protein>
<reference evidence="1 2" key="1">
    <citation type="submission" date="2018-06" db="EMBL/GenBank/DDBJ databases">
        <title>Genomic Encyclopedia of Archaeal and Bacterial Type Strains, Phase II (KMG-II): from individual species to whole genera.</title>
        <authorList>
            <person name="Goeker M."/>
        </authorList>
    </citation>
    <scope>NUCLEOTIDE SEQUENCE [LARGE SCALE GENOMIC DNA]</scope>
    <source>
        <strain evidence="1 2">DSM 15361</strain>
    </source>
</reference>
<organism evidence="1 2">
    <name type="scientific">Mesonia algae</name>
    <dbReference type="NCBI Taxonomy" id="213248"/>
    <lineage>
        <taxon>Bacteria</taxon>
        <taxon>Pseudomonadati</taxon>
        <taxon>Bacteroidota</taxon>
        <taxon>Flavobacteriia</taxon>
        <taxon>Flavobacteriales</taxon>
        <taxon>Flavobacteriaceae</taxon>
        <taxon>Mesonia</taxon>
    </lineage>
</organism>
<sequence length="124" mass="14580">MKNLLFYILSIGLFSINSWGQEKSHSVDLNQNTERDSTPRLSRFLQNIDIAQDHSFTFNRDFLKPKEVSLKKMLQTRYYNSINYLKEASLNETLYPNLNYPSGILIENTTQFLIRPFPQVNTKL</sequence>
<dbReference type="RefSeq" id="WP_111540938.1">
    <property type="nucleotide sequence ID" value="NZ_QKYV01000004.1"/>
</dbReference>
<dbReference type="Proteomes" id="UP000249542">
    <property type="component" value="Unassembled WGS sequence"/>
</dbReference>
<dbReference type="AlphaFoldDB" id="A0A2W7IPJ1"/>